<name>A0A9D2H3C4_9FIRM</name>
<proteinExistence type="predicted"/>
<feature type="region of interest" description="Disordered" evidence="1">
    <location>
        <begin position="248"/>
        <end position="269"/>
    </location>
</feature>
<evidence type="ECO:0008006" key="4">
    <source>
        <dbReference type="Google" id="ProtNLM"/>
    </source>
</evidence>
<reference evidence="2" key="1">
    <citation type="journal article" date="2021" name="PeerJ">
        <title>Extensive microbial diversity within the chicken gut microbiome revealed by metagenomics and culture.</title>
        <authorList>
            <person name="Gilroy R."/>
            <person name="Ravi A."/>
            <person name="Getino M."/>
            <person name="Pursley I."/>
            <person name="Horton D.L."/>
            <person name="Alikhan N.F."/>
            <person name="Baker D."/>
            <person name="Gharbi K."/>
            <person name="Hall N."/>
            <person name="Watson M."/>
            <person name="Adriaenssens E.M."/>
            <person name="Foster-Nyarko E."/>
            <person name="Jarju S."/>
            <person name="Secka A."/>
            <person name="Antonio M."/>
            <person name="Oren A."/>
            <person name="Chaudhuri R.R."/>
            <person name="La Ragione R."/>
            <person name="Hildebrand F."/>
            <person name="Pallen M.J."/>
        </authorList>
    </citation>
    <scope>NUCLEOTIDE SEQUENCE</scope>
    <source>
        <strain evidence="2">CHK156-179</strain>
    </source>
</reference>
<evidence type="ECO:0000256" key="1">
    <source>
        <dbReference type="SAM" id="MobiDB-lite"/>
    </source>
</evidence>
<evidence type="ECO:0000313" key="2">
    <source>
        <dbReference type="EMBL" id="HJA02585.1"/>
    </source>
</evidence>
<comment type="caution">
    <text evidence="2">The sequence shown here is derived from an EMBL/GenBank/DDBJ whole genome shotgun (WGS) entry which is preliminary data.</text>
</comment>
<reference evidence="2" key="2">
    <citation type="submission" date="2021-04" db="EMBL/GenBank/DDBJ databases">
        <authorList>
            <person name="Gilroy R."/>
        </authorList>
    </citation>
    <scope>NUCLEOTIDE SEQUENCE</scope>
    <source>
        <strain evidence="2">CHK156-179</strain>
    </source>
</reference>
<evidence type="ECO:0000313" key="3">
    <source>
        <dbReference type="Proteomes" id="UP000824221"/>
    </source>
</evidence>
<accession>A0A9D2H3C4</accession>
<protein>
    <recommendedName>
        <fullName evidence="4">Cell division protein FtsQ</fullName>
    </recommendedName>
</protein>
<organism evidence="2 3">
    <name type="scientific">Candidatus Gallimonas gallistercoris</name>
    <dbReference type="NCBI Taxonomy" id="2838602"/>
    <lineage>
        <taxon>Bacteria</taxon>
        <taxon>Bacillati</taxon>
        <taxon>Bacillota</taxon>
        <taxon>Clostridia</taxon>
        <taxon>Candidatus Gallimonas</taxon>
    </lineage>
</organism>
<gene>
    <name evidence="2" type="ORF">H9797_04305</name>
</gene>
<dbReference type="EMBL" id="DXAJ01000064">
    <property type="protein sequence ID" value="HJA02585.1"/>
    <property type="molecule type" value="Genomic_DNA"/>
</dbReference>
<dbReference type="Proteomes" id="UP000824221">
    <property type="component" value="Unassembled WGS sequence"/>
</dbReference>
<sequence>MKKKVLILTGVAVALLIAVVAAALNAVFTVAHVEVHFSVCSSQGEAEAVLLQGELDDAYVGRSTTFLKLEEVEAAVERYPAFRVVSSEKRFPRTVVLSVEERREAYAFRRENGIFAILDEEGVYLYDSERNVNRRGGENILLEGFAFSAERAGEKVSGGHAEELFAMFSVFFQKLGDARANVVSVTLSSEYMMGDYFFLEMREGVTVDIFTPGNYTEEKAEAVIEKYLSLSEAEKTYGYFDVVDKDDTDDTDDTDDGRLFTVSQHRPSR</sequence>
<dbReference type="AlphaFoldDB" id="A0A9D2H3C4"/>